<dbReference type="RefSeq" id="WP_381842060.1">
    <property type="nucleotide sequence ID" value="NZ_JBHYTS010000035.1"/>
</dbReference>
<dbReference type="EMBL" id="JBHYTS010000035">
    <property type="protein sequence ID" value="MFE1753131.1"/>
    <property type="molecule type" value="Genomic_DNA"/>
</dbReference>
<reference evidence="2 3" key="1">
    <citation type="submission" date="2024-09" db="EMBL/GenBank/DDBJ databases">
        <title>The Natural Products Discovery Center: Release of the First 8490 Sequenced Strains for Exploring Actinobacteria Biosynthetic Diversity.</title>
        <authorList>
            <person name="Kalkreuter E."/>
            <person name="Kautsar S.A."/>
            <person name="Yang D."/>
            <person name="Bader C.D."/>
            <person name="Teijaro C.N."/>
            <person name="Fluegel L."/>
            <person name="Davis C.M."/>
            <person name="Simpson J.R."/>
            <person name="Lauterbach L."/>
            <person name="Steele A.D."/>
            <person name="Gui C."/>
            <person name="Meng S."/>
            <person name="Li G."/>
            <person name="Viehrig K."/>
            <person name="Ye F."/>
            <person name="Su P."/>
            <person name="Kiefer A.F."/>
            <person name="Nichols A."/>
            <person name="Cepeda A.J."/>
            <person name="Yan W."/>
            <person name="Fan B."/>
            <person name="Jiang Y."/>
            <person name="Adhikari A."/>
            <person name="Zheng C.-J."/>
            <person name="Schuster L."/>
            <person name="Cowan T.M."/>
            <person name="Smanski M.J."/>
            <person name="Chevrette M.G."/>
            <person name="De Carvalho L.P.S."/>
            <person name="Shen B."/>
        </authorList>
    </citation>
    <scope>NUCLEOTIDE SEQUENCE [LARGE SCALE GENOMIC DNA]</scope>
    <source>
        <strain evidence="2 3">NPDC059500</strain>
    </source>
</reference>
<gene>
    <name evidence="2" type="ORF">ACFW88_21735</name>
</gene>
<name>A0ABW6H9M2_9ACTN</name>
<organism evidence="2 3">
    <name type="scientific">Streptomyces anandii</name>
    <dbReference type="NCBI Taxonomy" id="285454"/>
    <lineage>
        <taxon>Bacteria</taxon>
        <taxon>Bacillati</taxon>
        <taxon>Actinomycetota</taxon>
        <taxon>Actinomycetes</taxon>
        <taxon>Kitasatosporales</taxon>
        <taxon>Streptomycetaceae</taxon>
        <taxon>Streptomyces</taxon>
    </lineage>
</organism>
<evidence type="ECO:0000313" key="2">
    <source>
        <dbReference type="EMBL" id="MFE1753131.1"/>
    </source>
</evidence>
<accession>A0ABW6H9M2</accession>
<dbReference type="Proteomes" id="UP001599756">
    <property type="component" value="Unassembled WGS sequence"/>
</dbReference>
<keyword evidence="1" id="KW-0732">Signal</keyword>
<feature type="chain" id="PRO_5046048216" description="Secreted protein" evidence="1">
    <location>
        <begin position="31"/>
        <end position="155"/>
    </location>
</feature>
<protein>
    <recommendedName>
        <fullName evidence="4">Secreted protein</fullName>
    </recommendedName>
</protein>
<feature type="signal peptide" evidence="1">
    <location>
        <begin position="1"/>
        <end position="30"/>
    </location>
</feature>
<evidence type="ECO:0000313" key="3">
    <source>
        <dbReference type="Proteomes" id="UP001599756"/>
    </source>
</evidence>
<keyword evidence="3" id="KW-1185">Reference proteome</keyword>
<evidence type="ECO:0008006" key="4">
    <source>
        <dbReference type="Google" id="ProtNLM"/>
    </source>
</evidence>
<evidence type="ECO:0000256" key="1">
    <source>
        <dbReference type="SAM" id="SignalP"/>
    </source>
</evidence>
<comment type="caution">
    <text evidence="2">The sequence shown here is derived from an EMBL/GenBank/DDBJ whole genome shotgun (WGS) entry which is preliminary data.</text>
</comment>
<sequence>MPSRHMAGLGMSVALAGGLTVGLLPAAATAAPARADRTVARPAAASDNAVAAGSCAITRWANKGYYKCGTKVLDVDWDKNGTTDETFVVAANRTIWHTWRAADGWKEMPGHGRADNTGGWARIANWRAVTVWAGSTSYCNTFKSGKWHSWKRKCG</sequence>
<proteinExistence type="predicted"/>